<dbReference type="EMBL" id="CP140154">
    <property type="protein sequence ID" value="WQG89482.1"/>
    <property type="molecule type" value="Genomic_DNA"/>
</dbReference>
<protein>
    <submittedName>
        <fullName evidence="2">Glycosyltransferase family 1 protein</fullName>
    </submittedName>
</protein>
<organism evidence="1 3">
    <name type="scientific">Chitinophaga sancti</name>
    <dbReference type="NCBI Taxonomy" id="1004"/>
    <lineage>
        <taxon>Bacteria</taxon>
        <taxon>Pseudomonadati</taxon>
        <taxon>Bacteroidota</taxon>
        <taxon>Chitinophagia</taxon>
        <taxon>Chitinophagales</taxon>
        <taxon>Chitinophagaceae</taxon>
        <taxon>Chitinophaga</taxon>
    </lineage>
</organism>
<dbReference type="Proteomes" id="UP000183788">
    <property type="component" value="Unassembled WGS sequence"/>
</dbReference>
<dbReference type="EMBL" id="FPIZ01000001">
    <property type="protein sequence ID" value="SFW13592.1"/>
    <property type="molecule type" value="Genomic_DNA"/>
</dbReference>
<keyword evidence="4" id="KW-1185">Reference proteome</keyword>
<reference evidence="1 3" key="1">
    <citation type="submission" date="2016-11" db="EMBL/GenBank/DDBJ databases">
        <authorList>
            <person name="Jaros S."/>
            <person name="Januszkiewicz K."/>
            <person name="Wedrychowicz H."/>
        </authorList>
    </citation>
    <scope>NUCLEOTIDE SEQUENCE [LARGE SCALE GENOMIC DNA]</scope>
    <source>
        <strain evidence="1 3">DSM 784</strain>
    </source>
</reference>
<dbReference type="STRING" id="1004.SAMN05661012_00168"/>
<dbReference type="Proteomes" id="UP001326715">
    <property type="component" value="Chromosome"/>
</dbReference>
<reference evidence="2 4" key="2">
    <citation type="submission" date="2023-11" db="EMBL/GenBank/DDBJ databases">
        <title>MicrobeMod: A computational toolkit for identifying prokaryotic methylation and restriction-modification with nanopore sequencing.</title>
        <authorList>
            <person name="Crits-Christoph A."/>
            <person name="Kang S.C."/>
            <person name="Lee H."/>
            <person name="Ostrov N."/>
        </authorList>
    </citation>
    <scope>NUCLEOTIDE SEQUENCE [LARGE SCALE GENOMIC DNA]</scope>
    <source>
        <strain evidence="2 4">ATCC 23090</strain>
    </source>
</reference>
<proteinExistence type="predicted"/>
<sequence length="297" mass="33754">MNVTIIGKNNNGGLEKDRLVLTSLLEQQGITVDFRDLQEDFMPLGLDTDVCIHLEIVDIQYMGKVNVFIPNQEWFYIEWLPCLDKFDAVFCKSRYACEIFSHYHQRVIYTGFTSIDCYEVGEKVMEGFHASGSSRAKGSRYLVDALEGYSRFRFHITSSFIHEAPFVNERIVFHGMLPEVAFNALRNRCLLHIYPSLVEGFGHAINEAKAVGAVVLTTGQAPMSELIAAPLIPYAKKYRIPGRLGEIVEIRPADILAVLEDVLLRDDLYDIGRKNRLSFLENDQAFKARFMEALCAL</sequence>
<evidence type="ECO:0000313" key="1">
    <source>
        <dbReference type="EMBL" id="SFW13592.1"/>
    </source>
</evidence>
<dbReference type="AlphaFoldDB" id="A0A1K1LRY4"/>
<dbReference type="SUPFAM" id="SSF53756">
    <property type="entry name" value="UDP-Glycosyltransferase/glycogen phosphorylase"/>
    <property type="match status" value="1"/>
</dbReference>
<name>A0A1K1LRY4_9BACT</name>
<evidence type="ECO:0000313" key="3">
    <source>
        <dbReference type="Proteomes" id="UP000183788"/>
    </source>
</evidence>
<evidence type="ECO:0000313" key="4">
    <source>
        <dbReference type="Proteomes" id="UP001326715"/>
    </source>
</evidence>
<accession>A0A1K1LRY4</accession>
<gene>
    <name evidence="1" type="ORF">SAMN05661012_00168</name>
    <name evidence="2" type="ORF">SR876_31610</name>
</gene>
<evidence type="ECO:0000313" key="2">
    <source>
        <dbReference type="EMBL" id="WQG89482.1"/>
    </source>
</evidence>
<dbReference type="Gene3D" id="3.40.50.2000">
    <property type="entry name" value="Glycogen Phosphorylase B"/>
    <property type="match status" value="1"/>
</dbReference>
<dbReference type="OrthoDB" id="654660at2"/>
<dbReference type="RefSeq" id="WP_072356714.1">
    <property type="nucleotide sequence ID" value="NZ_CP139972.1"/>
</dbReference>